<dbReference type="GO" id="GO:0008270">
    <property type="term" value="F:zinc ion binding"/>
    <property type="evidence" value="ECO:0007669"/>
    <property type="project" value="UniProtKB-KW"/>
</dbReference>
<dbReference type="InterPro" id="IPR025525">
    <property type="entry name" value="hAT-like_transposase_RNase-H"/>
</dbReference>
<evidence type="ECO:0000256" key="3">
    <source>
        <dbReference type="ARBA" id="ARBA00022771"/>
    </source>
</evidence>
<dbReference type="GO" id="GO:0005634">
    <property type="term" value="C:nucleus"/>
    <property type="evidence" value="ECO:0007669"/>
    <property type="project" value="UniProtKB-SubCell"/>
</dbReference>
<feature type="domain" description="hAT-like transposase RNase-H fold" evidence="9">
    <location>
        <begin position="309"/>
        <end position="408"/>
    </location>
</feature>
<evidence type="ECO:0000256" key="5">
    <source>
        <dbReference type="ARBA" id="ARBA00023125"/>
    </source>
</evidence>
<protein>
    <submittedName>
        <fullName evidence="10">Ribonuclease H-like superfamily</fullName>
    </submittedName>
</protein>
<comment type="subcellular location">
    <subcellularLocation>
        <location evidence="1">Nucleus</location>
    </subcellularLocation>
</comment>
<sequence length="560" mass="64263">MGVCDGSSPTVHKLDMRVFREMIAMAIIEHDLPYSFVEYRRIRMALAYANSTIKFWSRNTAAADVLKIFEKEKNKLREILTNVPNRVCLTTDLWRAITIEGYLCLTAHYIDTDWNLKSKILSFTAFPPPHSGIAIAMKLIELLKEWGLEKKVFCLTVDNASANDSMQSIMKRQLEKDLVCNGEFFHVRCSAHILNLIVQDGLDVIGGALQKIRDSVKFVKGSESREIMFANAMETVGMQAKEGLILDVVTRWNSTYHMLSRAIKFKDVLRNLADVEPSYKSFPSDLEWSRGELICEFLRPFSEMTNLISGSSYPTANLYFMQVWKIECWLRVHEYSADETICQMVEIMKLKFDKYWEEYSDILAIAAVFDPRLKFTCLEYCFTTLDSSTSKFRLAHVRSKMYKLFKAYKKRPSINSTSSSQVETLEEDIPAGYSGFYAFFSQKAGSSGKSELDIYLGEPTLDMVAFRHLNVLAYWKENSSRFKELSSMACDVLSIPITTVAAESSFSIGSRVLDKYRSSLIPQNVQALICTRNWLRGFPEEGEEEEEEKEKEKEKEKEEA</sequence>
<dbReference type="Pfam" id="PF05699">
    <property type="entry name" value="Dimer_Tnp_hAT"/>
    <property type="match status" value="1"/>
</dbReference>
<feature type="compositionally biased region" description="Basic and acidic residues" evidence="7">
    <location>
        <begin position="550"/>
        <end position="560"/>
    </location>
</feature>
<keyword evidence="11" id="KW-1185">Reference proteome</keyword>
<reference evidence="10 11" key="1">
    <citation type="submission" date="2020-12" db="EMBL/GenBank/DDBJ databases">
        <title>Concerted genomic and epigenomic changes stabilize Arabidopsis allopolyploids.</title>
        <authorList>
            <person name="Chen Z."/>
        </authorList>
    </citation>
    <scope>NUCLEOTIDE SEQUENCE [LARGE SCALE GENOMIC DNA]</scope>
    <source>
        <strain evidence="10">Allo738</strain>
        <tissue evidence="10">Leaf</tissue>
    </source>
</reference>
<proteinExistence type="predicted"/>
<accession>A0A8T2AZQ6</accession>
<evidence type="ECO:0000259" key="9">
    <source>
        <dbReference type="Pfam" id="PF14372"/>
    </source>
</evidence>
<dbReference type="InterPro" id="IPR008906">
    <property type="entry name" value="HATC_C_dom"/>
</dbReference>
<dbReference type="Pfam" id="PF14372">
    <property type="entry name" value="hAT-like_RNase-H"/>
    <property type="match status" value="1"/>
</dbReference>
<dbReference type="Proteomes" id="UP000694240">
    <property type="component" value="Chromosome 8"/>
</dbReference>
<keyword evidence="2" id="KW-0479">Metal-binding</keyword>
<comment type="caution">
    <text evidence="10">The sequence shown here is derived from an EMBL/GenBank/DDBJ whole genome shotgun (WGS) entry which is preliminary data.</text>
</comment>
<dbReference type="PANTHER" id="PTHR46481">
    <property type="entry name" value="ZINC FINGER BED DOMAIN-CONTAINING PROTEIN 4"/>
    <property type="match status" value="1"/>
</dbReference>
<evidence type="ECO:0000256" key="2">
    <source>
        <dbReference type="ARBA" id="ARBA00022723"/>
    </source>
</evidence>
<evidence type="ECO:0000313" key="10">
    <source>
        <dbReference type="EMBL" id="KAG7579718.1"/>
    </source>
</evidence>
<organism evidence="10 11">
    <name type="scientific">Arabidopsis thaliana x Arabidopsis arenosa</name>
    <dbReference type="NCBI Taxonomy" id="1240361"/>
    <lineage>
        <taxon>Eukaryota</taxon>
        <taxon>Viridiplantae</taxon>
        <taxon>Streptophyta</taxon>
        <taxon>Embryophyta</taxon>
        <taxon>Tracheophyta</taxon>
        <taxon>Spermatophyta</taxon>
        <taxon>Magnoliopsida</taxon>
        <taxon>eudicotyledons</taxon>
        <taxon>Gunneridae</taxon>
        <taxon>Pentapetalae</taxon>
        <taxon>rosids</taxon>
        <taxon>malvids</taxon>
        <taxon>Brassicales</taxon>
        <taxon>Brassicaceae</taxon>
        <taxon>Camelineae</taxon>
        <taxon>Arabidopsis</taxon>
    </lineage>
</organism>
<feature type="domain" description="HAT C-terminal dimerisation" evidence="8">
    <location>
        <begin position="451"/>
        <end position="535"/>
    </location>
</feature>
<dbReference type="EMBL" id="JAEFBK010000008">
    <property type="protein sequence ID" value="KAG7579718.1"/>
    <property type="molecule type" value="Genomic_DNA"/>
</dbReference>
<evidence type="ECO:0000256" key="1">
    <source>
        <dbReference type="ARBA" id="ARBA00004123"/>
    </source>
</evidence>
<evidence type="ECO:0000313" key="11">
    <source>
        <dbReference type="Proteomes" id="UP000694240"/>
    </source>
</evidence>
<evidence type="ECO:0000256" key="4">
    <source>
        <dbReference type="ARBA" id="ARBA00022833"/>
    </source>
</evidence>
<feature type="compositionally biased region" description="Acidic residues" evidence="7">
    <location>
        <begin position="540"/>
        <end position="549"/>
    </location>
</feature>
<dbReference type="GO" id="GO:0003677">
    <property type="term" value="F:DNA binding"/>
    <property type="evidence" value="ECO:0007669"/>
    <property type="project" value="UniProtKB-KW"/>
</dbReference>
<evidence type="ECO:0000256" key="7">
    <source>
        <dbReference type="SAM" id="MobiDB-lite"/>
    </source>
</evidence>
<feature type="region of interest" description="Disordered" evidence="7">
    <location>
        <begin position="539"/>
        <end position="560"/>
    </location>
</feature>
<dbReference type="AlphaFoldDB" id="A0A8T2AZQ6"/>
<dbReference type="GO" id="GO:0046983">
    <property type="term" value="F:protein dimerization activity"/>
    <property type="evidence" value="ECO:0007669"/>
    <property type="project" value="InterPro"/>
</dbReference>
<evidence type="ECO:0000256" key="6">
    <source>
        <dbReference type="ARBA" id="ARBA00023242"/>
    </source>
</evidence>
<evidence type="ECO:0000259" key="8">
    <source>
        <dbReference type="Pfam" id="PF05699"/>
    </source>
</evidence>
<keyword evidence="4" id="KW-0862">Zinc</keyword>
<dbReference type="PANTHER" id="PTHR46481:SF10">
    <property type="entry name" value="ZINC FINGER BED DOMAIN-CONTAINING PROTEIN 39"/>
    <property type="match status" value="1"/>
</dbReference>
<dbReference type="InterPro" id="IPR052035">
    <property type="entry name" value="ZnF_BED_domain_contain"/>
</dbReference>
<keyword evidence="5" id="KW-0238">DNA-binding</keyword>
<keyword evidence="3" id="KW-0863">Zinc-finger</keyword>
<name>A0A8T2AZQ6_9BRAS</name>
<keyword evidence="6" id="KW-0539">Nucleus</keyword>
<gene>
    <name evidence="10" type="ORF">ISN45_Aa03g038370</name>
</gene>